<keyword evidence="8" id="KW-0368">Histidine biosynthesis</keyword>
<dbReference type="InterPro" id="IPR001917">
    <property type="entry name" value="Aminotrans_II_pyridoxalP_BS"/>
</dbReference>
<dbReference type="RefSeq" id="WP_132250958.1">
    <property type="nucleotide sequence ID" value="NZ_SMAL01000003.1"/>
</dbReference>
<comment type="pathway">
    <text evidence="2 8">Amino-acid biosynthesis; L-histidine biosynthesis; L-histidine from 5-phospho-alpha-D-ribose 1-diphosphate: step 7/9.</text>
</comment>
<dbReference type="NCBIfam" id="TIGR01141">
    <property type="entry name" value="hisC"/>
    <property type="match status" value="1"/>
</dbReference>
<dbReference type="CDD" id="cd00609">
    <property type="entry name" value="AAT_like"/>
    <property type="match status" value="1"/>
</dbReference>
<dbReference type="PANTHER" id="PTHR43643">
    <property type="entry name" value="HISTIDINOL-PHOSPHATE AMINOTRANSFERASE 2"/>
    <property type="match status" value="1"/>
</dbReference>
<keyword evidence="5 8" id="KW-0808">Transferase</keyword>
<dbReference type="PROSITE" id="PS00599">
    <property type="entry name" value="AA_TRANSFER_CLASS_2"/>
    <property type="match status" value="1"/>
</dbReference>
<dbReference type="GO" id="GO:0004400">
    <property type="term" value="F:histidinol-phosphate transaminase activity"/>
    <property type="evidence" value="ECO:0007669"/>
    <property type="project" value="UniProtKB-UniRule"/>
</dbReference>
<organism evidence="10 11">
    <name type="scientific">Natranaerovirga pectinivora</name>
    <dbReference type="NCBI Taxonomy" id="682400"/>
    <lineage>
        <taxon>Bacteria</taxon>
        <taxon>Bacillati</taxon>
        <taxon>Bacillota</taxon>
        <taxon>Clostridia</taxon>
        <taxon>Lachnospirales</taxon>
        <taxon>Natranaerovirgaceae</taxon>
        <taxon>Natranaerovirga</taxon>
    </lineage>
</organism>
<name>A0A4R3MM70_9FIRM</name>
<evidence type="ECO:0000256" key="6">
    <source>
        <dbReference type="ARBA" id="ARBA00022898"/>
    </source>
</evidence>
<protein>
    <recommendedName>
        <fullName evidence="8">Histidinol-phosphate aminotransferase</fullName>
        <ecNumber evidence="8">2.6.1.9</ecNumber>
    </recommendedName>
    <alternativeName>
        <fullName evidence="8">Imidazole acetol-phosphate transaminase</fullName>
    </alternativeName>
</protein>
<comment type="catalytic activity">
    <reaction evidence="7 8">
        <text>L-histidinol phosphate + 2-oxoglutarate = 3-(imidazol-4-yl)-2-oxopropyl phosphate + L-glutamate</text>
        <dbReference type="Rhea" id="RHEA:23744"/>
        <dbReference type="ChEBI" id="CHEBI:16810"/>
        <dbReference type="ChEBI" id="CHEBI:29985"/>
        <dbReference type="ChEBI" id="CHEBI:57766"/>
        <dbReference type="ChEBI" id="CHEBI:57980"/>
        <dbReference type="EC" id="2.6.1.9"/>
    </reaction>
</comment>
<feature type="modified residue" description="N6-(pyridoxal phosphate)lysine" evidence="8">
    <location>
        <position position="223"/>
    </location>
</feature>
<evidence type="ECO:0000313" key="11">
    <source>
        <dbReference type="Proteomes" id="UP000294902"/>
    </source>
</evidence>
<keyword evidence="11" id="KW-1185">Reference proteome</keyword>
<evidence type="ECO:0000256" key="3">
    <source>
        <dbReference type="ARBA" id="ARBA00011738"/>
    </source>
</evidence>
<dbReference type="InterPro" id="IPR015421">
    <property type="entry name" value="PyrdxlP-dep_Trfase_major"/>
</dbReference>
<dbReference type="InterPro" id="IPR005861">
    <property type="entry name" value="HisP_aminotrans"/>
</dbReference>
<keyword evidence="6 8" id="KW-0663">Pyridoxal phosphate</keyword>
<evidence type="ECO:0000259" key="9">
    <source>
        <dbReference type="Pfam" id="PF00155"/>
    </source>
</evidence>
<dbReference type="InterPro" id="IPR015424">
    <property type="entry name" value="PyrdxlP-dep_Trfase"/>
</dbReference>
<keyword evidence="4 8" id="KW-0032">Aminotransferase</keyword>
<dbReference type="Gene3D" id="3.40.640.10">
    <property type="entry name" value="Type I PLP-dependent aspartate aminotransferase-like (Major domain)"/>
    <property type="match status" value="1"/>
</dbReference>
<dbReference type="InterPro" id="IPR004839">
    <property type="entry name" value="Aminotransferase_I/II_large"/>
</dbReference>
<dbReference type="GO" id="GO:0030170">
    <property type="term" value="F:pyridoxal phosphate binding"/>
    <property type="evidence" value="ECO:0007669"/>
    <property type="project" value="InterPro"/>
</dbReference>
<evidence type="ECO:0000256" key="2">
    <source>
        <dbReference type="ARBA" id="ARBA00005011"/>
    </source>
</evidence>
<evidence type="ECO:0000256" key="1">
    <source>
        <dbReference type="ARBA" id="ARBA00001933"/>
    </source>
</evidence>
<comment type="subunit">
    <text evidence="3 8">Homodimer.</text>
</comment>
<comment type="similarity">
    <text evidence="8">Belongs to the class-II pyridoxal-phosphate-dependent aminotransferase family. Histidinol-phosphate aminotransferase subfamily.</text>
</comment>
<comment type="cofactor">
    <cofactor evidence="1 8">
        <name>pyridoxal 5'-phosphate</name>
        <dbReference type="ChEBI" id="CHEBI:597326"/>
    </cofactor>
</comment>
<evidence type="ECO:0000256" key="8">
    <source>
        <dbReference type="HAMAP-Rule" id="MF_01023"/>
    </source>
</evidence>
<evidence type="ECO:0000256" key="7">
    <source>
        <dbReference type="ARBA" id="ARBA00047481"/>
    </source>
</evidence>
<dbReference type="InterPro" id="IPR015422">
    <property type="entry name" value="PyrdxlP-dep_Trfase_small"/>
</dbReference>
<dbReference type="GO" id="GO:0000105">
    <property type="term" value="P:L-histidine biosynthetic process"/>
    <property type="evidence" value="ECO:0007669"/>
    <property type="project" value="UniProtKB-UniRule"/>
</dbReference>
<evidence type="ECO:0000256" key="4">
    <source>
        <dbReference type="ARBA" id="ARBA00022576"/>
    </source>
</evidence>
<comment type="caution">
    <text evidence="10">The sequence shown here is derived from an EMBL/GenBank/DDBJ whole genome shotgun (WGS) entry which is preliminary data.</text>
</comment>
<dbReference type="AlphaFoldDB" id="A0A4R3MM70"/>
<dbReference type="EC" id="2.6.1.9" evidence="8"/>
<proteinExistence type="inferred from homology"/>
<feature type="domain" description="Aminotransferase class I/classII large" evidence="9">
    <location>
        <begin position="31"/>
        <end position="350"/>
    </location>
</feature>
<keyword evidence="8" id="KW-0028">Amino-acid biosynthesis</keyword>
<evidence type="ECO:0000313" key="10">
    <source>
        <dbReference type="EMBL" id="TCT15345.1"/>
    </source>
</evidence>
<dbReference type="OrthoDB" id="9813612at2"/>
<dbReference type="Gene3D" id="3.90.1150.10">
    <property type="entry name" value="Aspartate Aminotransferase, domain 1"/>
    <property type="match status" value="1"/>
</dbReference>
<dbReference type="PANTHER" id="PTHR43643:SF3">
    <property type="entry name" value="HISTIDINOL-PHOSPHATE AMINOTRANSFERASE"/>
    <property type="match status" value="1"/>
</dbReference>
<dbReference type="Proteomes" id="UP000294902">
    <property type="component" value="Unassembled WGS sequence"/>
</dbReference>
<dbReference type="EMBL" id="SMAL01000003">
    <property type="protein sequence ID" value="TCT15345.1"/>
    <property type="molecule type" value="Genomic_DNA"/>
</dbReference>
<reference evidence="10 11" key="1">
    <citation type="submission" date="2019-03" db="EMBL/GenBank/DDBJ databases">
        <title>Genomic Encyclopedia of Type Strains, Phase IV (KMG-IV): sequencing the most valuable type-strain genomes for metagenomic binning, comparative biology and taxonomic classification.</title>
        <authorList>
            <person name="Goeker M."/>
        </authorList>
    </citation>
    <scope>NUCLEOTIDE SEQUENCE [LARGE SCALE GENOMIC DNA]</scope>
    <source>
        <strain evidence="10 11">DSM 24629</strain>
    </source>
</reference>
<dbReference type="HAMAP" id="MF_01023">
    <property type="entry name" value="HisC_aminotrans_2"/>
    <property type="match status" value="1"/>
</dbReference>
<dbReference type="UniPathway" id="UPA00031">
    <property type="reaction ID" value="UER00012"/>
</dbReference>
<sequence>MIKCRKSIETLRPYIPGKPIDDVKEEYGLEEVIKLASNENPLGCSEKAKEAIIKSLEDVAIYPDGNATKLRKTLSNHFNIKDEQIIFGAGSDELITFITQVFIGEGDEAITCTPSFPRYASAVKLMGGTIIEVPLKDFTFDLDGILDSITEHTKVIFIANPNNPTGTIITKKQQLDFIKKVPKNILLVMDEAYSEYIEDESFPNTLPLLAEYENIILLKTFSKAYGLASLRVGYGIAKEPVIELLNRVRGPFNLTSAAQEAAIASLNDKAFLEKSITLNNTIKEWTYNKCRTLGLEYIPTFGNFIMINIKIDTLDTFKKLQSKGVIIRPGCFLGLEGWLRVTLGTQEQMEFFFTELTELLV</sequence>
<dbReference type="InterPro" id="IPR050106">
    <property type="entry name" value="HistidinolP_aminotransfase"/>
</dbReference>
<dbReference type="SUPFAM" id="SSF53383">
    <property type="entry name" value="PLP-dependent transferases"/>
    <property type="match status" value="1"/>
</dbReference>
<dbReference type="Pfam" id="PF00155">
    <property type="entry name" value="Aminotran_1_2"/>
    <property type="match status" value="1"/>
</dbReference>
<gene>
    <name evidence="8" type="primary">hisC</name>
    <name evidence="10" type="ORF">EDC18_10350</name>
</gene>
<evidence type="ECO:0000256" key="5">
    <source>
        <dbReference type="ARBA" id="ARBA00022679"/>
    </source>
</evidence>
<accession>A0A4R3MM70</accession>